<dbReference type="InterPro" id="IPR020843">
    <property type="entry name" value="ER"/>
</dbReference>
<evidence type="ECO:0000256" key="2">
    <source>
        <dbReference type="ARBA" id="ARBA00011245"/>
    </source>
</evidence>
<gene>
    <name evidence="5" type="ORF">NA57DRAFT_59016</name>
</gene>
<dbReference type="InterPro" id="IPR013154">
    <property type="entry name" value="ADH-like_N"/>
</dbReference>
<feature type="domain" description="Enoyl reductase (ER)" evidence="4">
    <location>
        <begin position="12"/>
        <end position="346"/>
    </location>
</feature>
<dbReference type="InterPro" id="IPR047122">
    <property type="entry name" value="Trans-enoyl_RdTase-like"/>
</dbReference>
<evidence type="ECO:0000313" key="5">
    <source>
        <dbReference type="EMBL" id="KAF2095951.1"/>
    </source>
</evidence>
<dbReference type="InterPro" id="IPR013149">
    <property type="entry name" value="ADH-like_C"/>
</dbReference>
<proteinExistence type="inferred from homology"/>
<dbReference type="GO" id="GO:0016651">
    <property type="term" value="F:oxidoreductase activity, acting on NAD(P)H"/>
    <property type="evidence" value="ECO:0007669"/>
    <property type="project" value="InterPro"/>
</dbReference>
<comment type="caution">
    <text evidence="5">The sequence shown here is derived from an EMBL/GenBank/DDBJ whole genome shotgun (WGS) entry which is preliminary data.</text>
</comment>
<dbReference type="Pfam" id="PF00107">
    <property type="entry name" value="ADH_zinc_N"/>
    <property type="match status" value="1"/>
</dbReference>
<dbReference type="Gene3D" id="3.40.50.720">
    <property type="entry name" value="NAD(P)-binding Rossmann-like Domain"/>
    <property type="match status" value="1"/>
</dbReference>
<dbReference type="OrthoDB" id="10257049at2759"/>
<dbReference type="CDD" id="cd08249">
    <property type="entry name" value="enoyl_reductase_like"/>
    <property type="match status" value="1"/>
</dbReference>
<evidence type="ECO:0000256" key="1">
    <source>
        <dbReference type="ARBA" id="ARBA00008072"/>
    </source>
</evidence>
<sequence length="351" mass="36909">MQLKNYAAWIPVENAQLEVGLAPFPRCGDDELVIKNHVVAINPVDWKIQASGGFNLTYPAILGSDVAGEVLSVGKKLKKKFAVGDRVISHALGLGNGPAYGGFQFYPILSAATTSLIPDDVPFKEAAVLPLSISTAAAGLFMNANLGLNFPKADSNLGRPFTNTKDTSTLLLWGGSSSVGSSVIQFAAAAGYAVIATASPANYEYCKTLGATYILDYHNPDIIPILISVLKGTNVAGAYDSIGSDTTVRQCASVLHALGGGKIASVVSSPEDLYGDVTVARIGSTGIVSQEPEVAKMIWGRYVPWALKNKKFVPSPKALIAGKGLDDIQKGLDRQKQGVSASKVEILLDDE</sequence>
<protein>
    <submittedName>
        <fullName evidence="5">Zinc-binding oxidoreductase CipB</fullName>
    </submittedName>
</protein>
<comment type="subunit">
    <text evidence="2">Monomer.</text>
</comment>
<accession>A0A9P4M2R5</accession>
<dbReference type="SMART" id="SM00829">
    <property type="entry name" value="PKS_ER"/>
    <property type="match status" value="1"/>
</dbReference>
<dbReference type="InterPro" id="IPR011032">
    <property type="entry name" value="GroES-like_sf"/>
</dbReference>
<evidence type="ECO:0000256" key="3">
    <source>
        <dbReference type="ARBA" id="ARBA00023002"/>
    </source>
</evidence>
<dbReference type="PANTHER" id="PTHR45348">
    <property type="entry name" value="HYPOTHETICAL OXIDOREDUCTASE (EUROFUNG)"/>
    <property type="match status" value="1"/>
</dbReference>
<dbReference type="SUPFAM" id="SSF50129">
    <property type="entry name" value="GroES-like"/>
    <property type="match status" value="1"/>
</dbReference>
<reference evidence="5" key="1">
    <citation type="journal article" date="2020" name="Stud. Mycol.">
        <title>101 Dothideomycetes genomes: a test case for predicting lifestyles and emergence of pathogens.</title>
        <authorList>
            <person name="Haridas S."/>
            <person name="Albert R."/>
            <person name="Binder M."/>
            <person name="Bloem J."/>
            <person name="Labutti K."/>
            <person name="Salamov A."/>
            <person name="Andreopoulos B."/>
            <person name="Baker S."/>
            <person name="Barry K."/>
            <person name="Bills G."/>
            <person name="Bluhm B."/>
            <person name="Cannon C."/>
            <person name="Castanera R."/>
            <person name="Culley D."/>
            <person name="Daum C."/>
            <person name="Ezra D."/>
            <person name="Gonzalez J."/>
            <person name="Henrissat B."/>
            <person name="Kuo A."/>
            <person name="Liang C."/>
            <person name="Lipzen A."/>
            <person name="Lutzoni F."/>
            <person name="Magnuson J."/>
            <person name="Mondo S."/>
            <person name="Nolan M."/>
            <person name="Ohm R."/>
            <person name="Pangilinan J."/>
            <person name="Park H.-J."/>
            <person name="Ramirez L."/>
            <person name="Alfaro M."/>
            <person name="Sun H."/>
            <person name="Tritt A."/>
            <person name="Yoshinaga Y."/>
            <person name="Zwiers L.-H."/>
            <person name="Turgeon B."/>
            <person name="Goodwin S."/>
            <person name="Spatafora J."/>
            <person name="Crous P."/>
            <person name="Grigoriev I."/>
        </authorList>
    </citation>
    <scope>NUCLEOTIDE SEQUENCE</scope>
    <source>
        <strain evidence="5">CBS 133067</strain>
    </source>
</reference>
<organism evidence="5 6">
    <name type="scientific">Rhizodiscina lignyota</name>
    <dbReference type="NCBI Taxonomy" id="1504668"/>
    <lineage>
        <taxon>Eukaryota</taxon>
        <taxon>Fungi</taxon>
        <taxon>Dikarya</taxon>
        <taxon>Ascomycota</taxon>
        <taxon>Pezizomycotina</taxon>
        <taxon>Dothideomycetes</taxon>
        <taxon>Pleosporomycetidae</taxon>
        <taxon>Aulographales</taxon>
        <taxon>Rhizodiscinaceae</taxon>
        <taxon>Rhizodiscina</taxon>
    </lineage>
</organism>
<dbReference type="Gene3D" id="3.90.180.10">
    <property type="entry name" value="Medium-chain alcohol dehydrogenases, catalytic domain"/>
    <property type="match status" value="1"/>
</dbReference>
<dbReference type="EMBL" id="ML978130">
    <property type="protein sequence ID" value="KAF2095951.1"/>
    <property type="molecule type" value="Genomic_DNA"/>
</dbReference>
<dbReference type="Pfam" id="PF08240">
    <property type="entry name" value="ADH_N"/>
    <property type="match status" value="1"/>
</dbReference>
<name>A0A9P4M2R5_9PEZI</name>
<keyword evidence="3" id="KW-0560">Oxidoreductase</keyword>
<dbReference type="InterPro" id="IPR036291">
    <property type="entry name" value="NAD(P)-bd_dom_sf"/>
</dbReference>
<dbReference type="AlphaFoldDB" id="A0A9P4M2R5"/>
<evidence type="ECO:0000313" key="6">
    <source>
        <dbReference type="Proteomes" id="UP000799772"/>
    </source>
</evidence>
<keyword evidence="6" id="KW-1185">Reference proteome</keyword>
<dbReference type="PANTHER" id="PTHR45348:SF2">
    <property type="entry name" value="ZINC-TYPE ALCOHOL DEHYDROGENASE-LIKE PROTEIN C2E1P3.01"/>
    <property type="match status" value="1"/>
</dbReference>
<dbReference type="Proteomes" id="UP000799772">
    <property type="component" value="Unassembled WGS sequence"/>
</dbReference>
<comment type="similarity">
    <text evidence="1">Belongs to the zinc-containing alcohol dehydrogenase family.</text>
</comment>
<dbReference type="SUPFAM" id="SSF51735">
    <property type="entry name" value="NAD(P)-binding Rossmann-fold domains"/>
    <property type="match status" value="1"/>
</dbReference>
<evidence type="ECO:0000259" key="4">
    <source>
        <dbReference type="SMART" id="SM00829"/>
    </source>
</evidence>